<dbReference type="InterPro" id="IPR014756">
    <property type="entry name" value="Ig_E-set"/>
</dbReference>
<keyword evidence="5" id="KW-1185">Reference proteome</keyword>
<dbReference type="AlphaFoldDB" id="A0A327ZGS3"/>
<reference evidence="4 5" key="1">
    <citation type="submission" date="2018-06" db="EMBL/GenBank/DDBJ databases">
        <title>Genomic Encyclopedia of Type Strains, Phase III (KMG-III): the genomes of soil and plant-associated and newly described type strains.</title>
        <authorList>
            <person name="Whitman W."/>
        </authorList>
    </citation>
    <scope>NUCLEOTIDE SEQUENCE [LARGE SCALE GENOMIC DNA]</scope>
    <source>
        <strain evidence="4 5">CGMCC 4.7090</strain>
    </source>
</reference>
<evidence type="ECO:0000313" key="4">
    <source>
        <dbReference type="EMBL" id="RAK39589.1"/>
    </source>
</evidence>
<evidence type="ECO:0000313" key="5">
    <source>
        <dbReference type="Proteomes" id="UP000249341"/>
    </source>
</evidence>
<dbReference type="InterPro" id="IPR052387">
    <property type="entry name" value="Fibrocystin"/>
</dbReference>
<feature type="domain" description="IPT/TIG" evidence="3">
    <location>
        <begin position="412"/>
        <end position="499"/>
    </location>
</feature>
<dbReference type="EMBL" id="QLMJ01000004">
    <property type="protein sequence ID" value="RAK39589.1"/>
    <property type="molecule type" value="Genomic_DNA"/>
</dbReference>
<evidence type="ECO:0000259" key="3">
    <source>
        <dbReference type="SMART" id="SM00429"/>
    </source>
</evidence>
<dbReference type="SMART" id="SM00429">
    <property type="entry name" value="IPT"/>
    <property type="match status" value="3"/>
</dbReference>
<dbReference type="RefSeq" id="WP_111648812.1">
    <property type="nucleotide sequence ID" value="NZ_JACHWI010000001.1"/>
</dbReference>
<proteinExistence type="predicted"/>
<dbReference type="Pfam" id="PF01833">
    <property type="entry name" value="TIG"/>
    <property type="match status" value="2"/>
</dbReference>
<organism evidence="4 5">
    <name type="scientific">Actinoplanes lutulentus</name>
    <dbReference type="NCBI Taxonomy" id="1287878"/>
    <lineage>
        <taxon>Bacteria</taxon>
        <taxon>Bacillati</taxon>
        <taxon>Actinomycetota</taxon>
        <taxon>Actinomycetes</taxon>
        <taxon>Micromonosporales</taxon>
        <taxon>Micromonosporaceae</taxon>
        <taxon>Actinoplanes</taxon>
    </lineage>
</organism>
<feature type="domain" description="IPT/TIG" evidence="3">
    <location>
        <begin position="50"/>
        <end position="137"/>
    </location>
</feature>
<name>A0A327ZGS3_9ACTN</name>
<dbReference type="SUPFAM" id="SSF81296">
    <property type="entry name" value="E set domains"/>
    <property type="match status" value="2"/>
</dbReference>
<feature type="chain" id="PRO_5016438426" evidence="2">
    <location>
        <begin position="34"/>
        <end position="502"/>
    </location>
</feature>
<protein>
    <submittedName>
        <fullName evidence="4">IPT/TIG domain-containing protein</fullName>
    </submittedName>
</protein>
<gene>
    <name evidence="4" type="ORF">B0I29_104126</name>
</gene>
<dbReference type="GO" id="GO:0005975">
    <property type="term" value="P:carbohydrate metabolic process"/>
    <property type="evidence" value="ECO:0007669"/>
    <property type="project" value="UniProtKB-ARBA"/>
</dbReference>
<dbReference type="PANTHER" id="PTHR46769">
    <property type="entry name" value="POLYCYSTIC KIDNEY AND HEPATIC DISEASE 1 (AUTOSOMAL RECESSIVE)-LIKE 1"/>
    <property type="match status" value="1"/>
</dbReference>
<dbReference type="InterPro" id="IPR002909">
    <property type="entry name" value="IPT_dom"/>
</dbReference>
<dbReference type="Proteomes" id="UP000249341">
    <property type="component" value="Unassembled WGS sequence"/>
</dbReference>
<comment type="caution">
    <text evidence="4">The sequence shown here is derived from an EMBL/GenBank/DDBJ whole genome shotgun (WGS) entry which is preliminary data.</text>
</comment>
<evidence type="ECO:0000256" key="1">
    <source>
        <dbReference type="ARBA" id="ARBA00022729"/>
    </source>
</evidence>
<feature type="signal peptide" evidence="2">
    <location>
        <begin position="1"/>
        <end position="33"/>
    </location>
</feature>
<keyword evidence="1 2" id="KW-0732">Signal</keyword>
<dbReference type="CDD" id="cd00102">
    <property type="entry name" value="IPT"/>
    <property type="match status" value="3"/>
</dbReference>
<evidence type="ECO:0000256" key="2">
    <source>
        <dbReference type="SAM" id="SignalP"/>
    </source>
</evidence>
<dbReference type="Gene3D" id="2.60.40.10">
    <property type="entry name" value="Immunoglobulins"/>
    <property type="match status" value="3"/>
</dbReference>
<dbReference type="InterPro" id="IPR013783">
    <property type="entry name" value="Ig-like_fold"/>
</dbReference>
<dbReference type="OrthoDB" id="3289082at2"/>
<feature type="domain" description="IPT/TIG" evidence="3">
    <location>
        <begin position="231"/>
        <end position="320"/>
    </location>
</feature>
<accession>A0A327ZGS3</accession>
<sequence>MGNRTRARRATAIVAAAVTGFSVVVVHPGAVLAAAGAPASSPARAGVLALPTVTSFTPTSGAQAGGTAVTVRGTNFLTLDRTNPDAVTFGDVAATKFVIRSDKELTAVSPPGTAGPVTVKVTGSDGSGESTGKFTYQQGFGVEIADVQASAAGGAKIIGTVSGGTIGATAAAFRGMRISAAVGEESATVAWVDATHVRITVPPTGTAASATVTLIQAGVAGPPSTGTVDYYPVITRVSPTRVSTAGGATVQIVGEGFLGVDETDESAVTIGDAPATSFTIVSATQINAVIPEAEAGTVPVQVATATGASRASDAAKLIYRGPLTFDNAGGTQFLRANGGQHTLAVTGGTVGDSSKAFTAEKISVKWGTTKLQTAWVDSTHLRVNLPSMTTDTLTLTILQDVTAGPSATLPVAPVITNMSVTSDALAGGKSVKISVAGTDSATDFTFGANPATCKPAPRTTTAFVCTVPAATAAGPVAVGFKTGGGTSSRYTAASAFSYSELD</sequence>
<dbReference type="PANTHER" id="PTHR46769:SF2">
    <property type="entry name" value="FIBROCYSTIN-L ISOFORM 2 PRECURSOR-RELATED"/>
    <property type="match status" value="1"/>
</dbReference>